<evidence type="ECO:0000313" key="13">
    <source>
        <dbReference type="Proteomes" id="UP001159427"/>
    </source>
</evidence>
<evidence type="ECO:0000256" key="2">
    <source>
        <dbReference type="ARBA" id="ARBA00022475"/>
    </source>
</evidence>
<feature type="transmembrane region" description="Helical" evidence="10">
    <location>
        <begin position="200"/>
        <end position="226"/>
    </location>
</feature>
<dbReference type="PANTHER" id="PTHR24249">
    <property type="entry name" value="HISTAMINE RECEPTOR-RELATED G-PROTEIN COUPLED RECEPTOR"/>
    <property type="match status" value="1"/>
</dbReference>
<accession>A0ABN8SB75</accession>
<keyword evidence="6 10" id="KW-0472">Membrane</keyword>
<feature type="transmembrane region" description="Helical" evidence="10">
    <location>
        <begin position="442"/>
        <end position="464"/>
    </location>
</feature>
<gene>
    <name evidence="12" type="ORF">PEVE_00018050</name>
</gene>
<feature type="transmembrane region" description="Helical" evidence="10">
    <location>
        <begin position="560"/>
        <end position="593"/>
    </location>
</feature>
<evidence type="ECO:0000313" key="12">
    <source>
        <dbReference type="EMBL" id="CAH3187961.1"/>
    </source>
</evidence>
<keyword evidence="4 10" id="KW-1133">Transmembrane helix</keyword>
<sequence>MGPNETERATIFPNSTRSVFYCPHDPHLVWDLRATTSPWVLAAVASIISPLAVLLNALIIIAVKQRKELQRASNILLSSLAVTDVLVGSLSIPLSAVVELLVTRQVQADHSICVLDFVAISSTVFLAICSFFHLTMIAWERYVAIRKWIDYKVMVTKGRMKKLAIVAWVLAIVTVSPNFITAPLTGMMRANEGVLALEIFLIVLSVLLMSALSLIVYFYVMVYLGVRKRKLSQILQVSELVKVRQERRIAMTAAVVTIALILSFMPSILGGMLQGIYPVFRQRLAMLVADIFLYLNSVANPLIYCYRDRRFRNAVLEILKEKPSVVTDASRFRNVKHNDVFGSGKDTLQMRKVENQVRLTRSASWFTMGPNETERATIFSNSTRSVFYCPHEPHLVWDFNDTTSPWVFATFASIISPLAVLLNALIIIAVKQRKELQRTSNILLTSLAVTDLLVGSLCIPLSAVVKLLVPHQVLADHYICMLDFVAISSTITLAICSIFHLTVIAWERYVAIRKWIDYKVMVTKSLMKKLAIIAWVLAIVTVSPPNFITALKGMMRANEAVIALEIFLIPLSLLVMSALSLIVYFYVMVYLGVRKRKVSQIRQVSELVKLRQERRIAMTAAVVTIALILSFLPSILGGMLQGIYLFFRQRLAMRVEDIFLYLNSVANPLIYCYRDRRFRNAVLEILKSKRPKEKPCVVTDAARFRDVKHNDVFGSGKDTLQTRKVKNQVRLTRSASCDLTQSVDRAYLYSHKIRLTRSKSSLSLP</sequence>
<evidence type="ECO:0000256" key="3">
    <source>
        <dbReference type="ARBA" id="ARBA00022692"/>
    </source>
</evidence>
<feature type="transmembrane region" description="Helical" evidence="10">
    <location>
        <begin position="406"/>
        <end position="430"/>
    </location>
</feature>
<evidence type="ECO:0000256" key="6">
    <source>
        <dbReference type="ARBA" id="ARBA00023136"/>
    </source>
</evidence>
<feature type="transmembrane region" description="Helical" evidence="10">
    <location>
        <begin position="530"/>
        <end position="548"/>
    </location>
</feature>
<dbReference type="EMBL" id="CALNXI010002463">
    <property type="protein sequence ID" value="CAH3187961.1"/>
    <property type="molecule type" value="Genomic_DNA"/>
</dbReference>
<feature type="transmembrane region" description="Helical" evidence="10">
    <location>
        <begin position="484"/>
        <end position="509"/>
    </location>
</feature>
<reference evidence="12 13" key="1">
    <citation type="submission" date="2022-05" db="EMBL/GenBank/DDBJ databases">
        <authorList>
            <consortium name="Genoscope - CEA"/>
            <person name="William W."/>
        </authorList>
    </citation>
    <scope>NUCLEOTIDE SEQUENCE [LARGE SCALE GENOMIC DNA]</scope>
</reference>
<comment type="similarity">
    <text evidence="9">Belongs to the G-protein coupled receptor 1 family.</text>
</comment>
<dbReference type="Gene3D" id="1.20.1070.10">
    <property type="entry name" value="Rhodopsin 7-helix transmembrane proteins"/>
    <property type="match status" value="2"/>
</dbReference>
<comment type="subcellular location">
    <subcellularLocation>
        <location evidence="1">Cell membrane</location>
        <topology evidence="1">Multi-pass membrane protein</topology>
    </subcellularLocation>
</comment>
<keyword evidence="2" id="KW-1003">Cell membrane</keyword>
<evidence type="ECO:0000256" key="9">
    <source>
        <dbReference type="RuleBase" id="RU000688"/>
    </source>
</evidence>
<dbReference type="Pfam" id="PF00001">
    <property type="entry name" value="7tm_1"/>
    <property type="match status" value="2"/>
</dbReference>
<keyword evidence="13" id="KW-1185">Reference proteome</keyword>
<evidence type="ECO:0000256" key="7">
    <source>
        <dbReference type="ARBA" id="ARBA00023170"/>
    </source>
</evidence>
<name>A0ABN8SB75_9CNID</name>
<evidence type="ECO:0000256" key="5">
    <source>
        <dbReference type="ARBA" id="ARBA00023040"/>
    </source>
</evidence>
<dbReference type="InterPro" id="IPR017452">
    <property type="entry name" value="GPCR_Rhodpsn_7TM"/>
</dbReference>
<dbReference type="SUPFAM" id="SSF81321">
    <property type="entry name" value="Family A G protein-coupled receptor-like"/>
    <property type="match status" value="2"/>
</dbReference>
<evidence type="ECO:0000256" key="4">
    <source>
        <dbReference type="ARBA" id="ARBA00022989"/>
    </source>
</evidence>
<feature type="domain" description="G-protein coupled receptors family 1 profile" evidence="11">
    <location>
        <begin position="422"/>
        <end position="671"/>
    </location>
</feature>
<dbReference type="CDD" id="cd00637">
    <property type="entry name" value="7tm_classA_rhodopsin-like"/>
    <property type="match status" value="2"/>
</dbReference>
<dbReference type="InterPro" id="IPR000276">
    <property type="entry name" value="GPCR_Rhodpsn"/>
</dbReference>
<feature type="domain" description="G-protein coupled receptors family 1 profile" evidence="11">
    <location>
        <begin position="55"/>
        <end position="304"/>
    </location>
</feature>
<dbReference type="Proteomes" id="UP001159427">
    <property type="component" value="Unassembled WGS sequence"/>
</dbReference>
<evidence type="ECO:0000256" key="8">
    <source>
        <dbReference type="ARBA" id="ARBA00023224"/>
    </source>
</evidence>
<feature type="transmembrane region" description="Helical" evidence="10">
    <location>
        <begin position="117"/>
        <end position="139"/>
    </location>
</feature>
<keyword evidence="8 9" id="KW-0807">Transducer</keyword>
<evidence type="ECO:0000256" key="1">
    <source>
        <dbReference type="ARBA" id="ARBA00004651"/>
    </source>
</evidence>
<protein>
    <recommendedName>
        <fullName evidence="11">G-protein coupled receptors family 1 profile domain-containing protein</fullName>
    </recommendedName>
</protein>
<feature type="transmembrane region" description="Helical" evidence="10">
    <location>
        <begin position="249"/>
        <end position="277"/>
    </location>
</feature>
<dbReference type="PRINTS" id="PR00237">
    <property type="entry name" value="GPCRRHODOPSN"/>
</dbReference>
<dbReference type="PROSITE" id="PS00237">
    <property type="entry name" value="G_PROTEIN_RECEP_F1_1"/>
    <property type="match status" value="2"/>
</dbReference>
<comment type="caution">
    <text evidence="12">The sequence shown here is derived from an EMBL/GenBank/DDBJ whole genome shotgun (WGS) entry which is preliminary data.</text>
</comment>
<evidence type="ECO:0000259" key="11">
    <source>
        <dbReference type="PROSITE" id="PS50262"/>
    </source>
</evidence>
<dbReference type="PROSITE" id="PS50262">
    <property type="entry name" value="G_PROTEIN_RECEP_F1_2"/>
    <property type="match status" value="2"/>
</dbReference>
<feature type="transmembrane region" description="Helical" evidence="10">
    <location>
        <begin position="39"/>
        <end position="63"/>
    </location>
</feature>
<feature type="transmembrane region" description="Helical" evidence="10">
    <location>
        <begin position="75"/>
        <end position="97"/>
    </location>
</feature>
<keyword evidence="5 9" id="KW-0297">G-protein coupled receptor</keyword>
<feature type="transmembrane region" description="Helical" evidence="10">
    <location>
        <begin position="160"/>
        <end position="180"/>
    </location>
</feature>
<proteinExistence type="inferred from homology"/>
<dbReference type="InterPro" id="IPR050569">
    <property type="entry name" value="TAAR"/>
</dbReference>
<feature type="transmembrane region" description="Helical" evidence="10">
    <location>
        <begin position="616"/>
        <end position="646"/>
    </location>
</feature>
<organism evidence="12 13">
    <name type="scientific">Porites evermanni</name>
    <dbReference type="NCBI Taxonomy" id="104178"/>
    <lineage>
        <taxon>Eukaryota</taxon>
        <taxon>Metazoa</taxon>
        <taxon>Cnidaria</taxon>
        <taxon>Anthozoa</taxon>
        <taxon>Hexacorallia</taxon>
        <taxon>Scleractinia</taxon>
        <taxon>Fungiina</taxon>
        <taxon>Poritidae</taxon>
        <taxon>Porites</taxon>
    </lineage>
</organism>
<evidence type="ECO:0000256" key="10">
    <source>
        <dbReference type="SAM" id="Phobius"/>
    </source>
</evidence>
<keyword evidence="3 9" id="KW-0812">Transmembrane</keyword>
<keyword evidence="7 9" id="KW-0675">Receptor</keyword>